<keyword evidence="2" id="KW-0812">Transmembrane</keyword>
<reference evidence="4" key="1">
    <citation type="journal article" date="2015" name="BMC Genomics">
        <title>Draft genome of a commonly misdiagnosed multidrug resistant pathogen Candida auris.</title>
        <authorList>
            <person name="Chatterjee S."/>
            <person name="Alampalli S.V."/>
            <person name="Nageshan R.K."/>
            <person name="Chettiar S.T."/>
            <person name="Joshi S."/>
            <person name="Tatu U.S."/>
        </authorList>
    </citation>
    <scope>NUCLEOTIDE SEQUENCE [LARGE SCALE GENOMIC DNA]</scope>
    <source>
        <strain evidence="4">6684</strain>
    </source>
</reference>
<dbReference type="VEuPathDB" id="FungiDB:QG37_03910"/>
<keyword evidence="2" id="KW-1133">Transmembrane helix</keyword>
<feature type="transmembrane region" description="Helical" evidence="2">
    <location>
        <begin position="50"/>
        <end position="66"/>
    </location>
</feature>
<keyword evidence="2" id="KW-0472">Membrane</keyword>
<dbReference type="Proteomes" id="UP000037122">
    <property type="component" value="Unassembled WGS sequence"/>
</dbReference>
<evidence type="ECO:0000256" key="2">
    <source>
        <dbReference type="SAM" id="Phobius"/>
    </source>
</evidence>
<accession>A0A0L0NY47</accession>
<dbReference type="EMBL" id="LGST01000026">
    <property type="protein sequence ID" value="KND99116.1"/>
    <property type="molecule type" value="Genomic_DNA"/>
</dbReference>
<dbReference type="AlphaFoldDB" id="A0A0L0NY47"/>
<protein>
    <submittedName>
        <fullName evidence="3">Uncharacterized protein</fullName>
    </submittedName>
</protein>
<organism evidence="3 4">
    <name type="scientific">Candidozyma auris</name>
    <name type="common">Yeast</name>
    <name type="synonym">Candida auris</name>
    <dbReference type="NCBI Taxonomy" id="498019"/>
    <lineage>
        <taxon>Eukaryota</taxon>
        <taxon>Fungi</taxon>
        <taxon>Dikarya</taxon>
        <taxon>Ascomycota</taxon>
        <taxon>Saccharomycotina</taxon>
        <taxon>Pichiomycetes</taxon>
        <taxon>Metschnikowiaceae</taxon>
        <taxon>Candidozyma</taxon>
    </lineage>
</organism>
<evidence type="ECO:0000313" key="3">
    <source>
        <dbReference type="EMBL" id="KND99116.1"/>
    </source>
</evidence>
<sequence length="68" mass="7769">MGKPSQWRLKNTDSTKAAPTETAKHTDIKSHSLPLPVTHVEKKKVRGHRGLYLMVIAVAAVFTWYQRR</sequence>
<evidence type="ECO:0000313" key="4">
    <source>
        <dbReference type="Proteomes" id="UP000037122"/>
    </source>
</evidence>
<feature type="region of interest" description="Disordered" evidence="1">
    <location>
        <begin position="1"/>
        <end position="30"/>
    </location>
</feature>
<feature type="compositionally biased region" description="Polar residues" evidence="1">
    <location>
        <begin position="8"/>
        <end position="17"/>
    </location>
</feature>
<comment type="caution">
    <text evidence="3">The sequence shown here is derived from an EMBL/GenBank/DDBJ whole genome shotgun (WGS) entry which is preliminary data.</text>
</comment>
<name>A0A0L0NY47_CANAR</name>
<gene>
    <name evidence="3" type="ORF">QG37_03910</name>
</gene>
<proteinExistence type="predicted"/>
<evidence type="ECO:0000256" key="1">
    <source>
        <dbReference type="SAM" id="MobiDB-lite"/>
    </source>
</evidence>